<evidence type="ECO:0000313" key="9">
    <source>
        <dbReference type="EMBL" id="UMM34261.1"/>
    </source>
</evidence>
<dbReference type="Pfam" id="PF12678">
    <property type="entry name" value="zf-rbx1"/>
    <property type="match status" value="1"/>
</dbReference>
<sequence>MEKNGSGGVGRKKNEEEARNERHARKYFLHRRSPQAPPEELEDQECVICLAEMTNRIETVKCGKCSRRYHHHCIESWLEQNRVCPTCNEGMLGEEAFPSL</sequence>
<evidence type="ECO:0000313" key="10">
    <source>
        <dbReference type="Proteomes" id="UP000827892"/>
    </source>
</evidence>
<name>A0AAE9A4A9_CAEBR</name>
<evidence type="ECO:0000256" key="4">
    <source>
        <dbReference type="ARBA" id="ARBA00022786"/>
    </source>
</evidence>
<proteinExistence type="predicted"/>
<dbReference type="Gene3D" id="3.30.40.10">
    <property type="entry name" value="Zinc/RING finger domain, C3HC4 (zinc finger)"/>
    <property type="match status" value="1"/>
</dbReference>
<evidence type="ECO:0000256" key="6">
    <source>
        <dbReference type="SAM" id="MobiDB-lite"/>
    </source>
</evidence>
<protein>
    <recommendedName>
        <fullName evidence="7">Zinc finger RING-H2-type domain-containing protein</fullName>
    </recommendedName>
</protein>
<dbReference type="PANTHER" id="PTHR45969:SF69">
    <property type="entry name" value="FINGER DOMAIN PROTEIN, PUTATIVE (AFU_ORTHOLOGUE AFUA_3G12190)-RELATED"/>
    <property type="match status" value="1"/>
</dbReference>
<reference evidence="8 10" key="1">
    <citation type="submission" date="2022-02" db="EMBL/GenBank/DDBJ databases">
        <title>Chromosome-level reference genomes for two strains of Caenorhabditis briggsae: an improved platform for comparative genomics.</title>
        <authorList>
            <person name="Stevens L."/>
            <person name="Andersen E.C."/>
        </authorList>
    </citation>
    <scope>NUCLEOTIDE SEQUENCE [LARGE SCALE GENOMIC DNA]</scope>
    <source>
        <strain evidence="8">QX1410_ONT</strain>
        <tissue evidence="8">Whole-organism</tissue>
    </source>
</reference>
<evidence type="ECO:0000313" key="8">
    <source>
        <dbReference type="EMBL" id="ULT88453.1"/>
    </source>
</evidence>
<evidence type="ECO:0000259" key="7">
    <source>
        <dbReference type="Pfam" id="PF12678"/>
    </source>
</evidence>
<gene>
    <name evidence="8" type="ORF">L3Y34_007569</name>
    <name evidence="9" type="ORF">L5515_007415</name>
</gene>
<dbReference type="InterPro" id="IPR013083">
    <property type="entry name" value="Znf_RING/FYVE/PHD"/>
</dbReference>
<dbReference type="SUPFAM" id="SSF57850">
    <property type="entry name" value="RING/U-box"/>
    <property type="match status" value="1"/>
</dbReference>
<feature type="compositionally biased region" description="Basic and acidic residues" evidence="6">
    <location>
        <begin position="12"/>
        <end position="21"/>
    </location>
</feature>
<dbReference type="Proteomes" id="UP000829354">
    <property type="component" value="Chromosome V"/>
</dbReference>
<evidence type="ECO:0000256" key="5">
    <source>
        <dbReference type="ARBA" id="ARBA00022833"/>
    </source>
</evidence>
<evidence type="ECO:0000256" key="1">
    <source>
        <dbReference type="ARBA" id="ARBA00004906"/>
    </source>
</evidence>
<evidence type="ECO:0000256" key="3">
    <source>
        <dbReference type="ARBA" id="ARBA00022771"/>
    </source>
</evidence>
<dbReference type="InterPro" id="IPR024766">
    <property type="entry name" value="Znf_RING_H2"/>
</dbReference>
<comment type="pathway">
    <text evidence="1">Protein modification; protein ubiquitination.</text>
</comment>
<keyword evidence="11" id="KW-1185">Reference proteome</keyword>
<feature type="region of interest" description="Disordered" evidence="6">
    <location>
        <begin position="1"/>
        <end position="36"/>
    </location>
</feature>
<dbReference type="GO" id="GO:0008270">
    <property type="term" value="F:zinc ion binding"/>
    <property type="evidence" value="ECO:0007669"/>
    <property type="project" value="UniProtKB-KW"/>
</dbReference>
<keyword evidence="2" id="KW-0479">Metal-binding</keyword>
<dbReference type="AlphaFoldDB" id="A0AAE9A4A9"/>
<dbReference type="Proteomes" id="UP000827892">
    <property type="component" value="Chromosome V"/>
</dbReference>
<dbReference type="EMBL" id="CP092624">
    <property type="protein sequence ID" value="UMM34261.1"/>
    <property type="molecule type" value="Genomic_DNA"/>
</dbReference>
<keyword evidence="5" id="KW-0862">Zinc</keyword>
<feature type="compositionally biased region" description="Basic residues" evidence="6">
    <location>
        <begin position="22"/>
        <end position="33"/>
    </location>
</feature>
<reference evidence="9 11" key="2">
    <citation type="submission" date="2022-04" db="EMBL/GenBank/DDBJ databases">
        <title>Chromosome-level reference genomes for two strains of Caenorhabditis briggsae: an improved platform for comparative genomics.</title>
        <authorList>
            <person name="Stevens L."/>
            <person name="Andersen E."/>
        </authorList>
    </citation>
    <scope>NUCLEOTIDE SEQUENCE [LARGE SCALE GENOMIC DNA]</scope>
    <source>
        <strain evidence="9">VX34</strain>
        <tissue evidence="9">Whole-organism</tissue>
    </source>
</reference>
<accession>A0AAE9A4A9</accession>
<dbReference type="PANTHER" id="PTHR45969">
    <property type="entry name" value="RING ZINC FINGER PROTEIN-RELATED"/>
    <property type="match status" value="1"/>
</dbReference>
<keyword evidence="3" id="KW-0863">Zinc-finger</keyword>
<dbReference type="EMBL" id="CP090895">
    <property type="protein sequence ID" value="ULT88453.1"/>
    <property type="molecule type" value="Genomic_DNA"/>
</dbReference>
<evidence type="ECO:0000313" key="11">
    <source>
        <dbReference type="Proteomes" id="UP000829354"/>
    </source>
</evidence>
<feature type="domain" description="Zinc finger RING-H2-type" evidence="7">
    <location>
        <begin position="43"/>
        <end position="88"/>
    </location>
</feature>
<organism evidence="8 10">
    <name type="scientific">Caenorhabditis briggsae</name>
    <dbReference type="NCBI Taxonomy" id="6238"/>
    <lineage>
        <taxon>Eukaryota</taxon>
        <taxon>Metazoa</taxon>
        <taxon>Ecdysozoa</taxon>
        <taxon>Nematoda</taxon>
        <taxon>Chromadorea</taxon>
        <taxon>Rhabditida</taxon>
        <taxon>Rhabditina</taxon>
        <taxon>Rhabditomorpha</taxon>
        <taxon>Rhabditoidea</taxon>
        <taxon>Rhabditidae</taxon>
        <taxon>Peloderinae</taxon>
        <taxon>Caenorhabditis</taxon>
    </lineage>
</organism>
<keyword evidence="4" id="KW-0833">Ubl conjugation pathway</keyword>
<evidence type="ECO:0000256" key="2">
    <source>
        <dbReference type="ARBA" id="ARBA00022723"/>
    </source>
</evidence>